<evidence type="ECO:0000256" key="1">
    <source>
        <dbReference type="SAM" id="MobiDB-lite"/>
    </source>
</evidence>
<evidence type="ECO:0000313" key="3">
    <source>
        <dbReference type="Proteomes" id="UP001312865"/>
    </source>
</evidence>
<evidence type="ECO:0000313" key="2">
    <source>
        <dbReference type="EMBL" id="MEI5905631.1"/>
    </source>
</evidence>
<comment type="caution">
    <text evidence="2">The sequence shown here is derived from an EMBL/GenBank/DDBJ whole genome shotgun (WGS) entry which is preliminary data.</text>
</comment>
<keyword evidence="3" id="KW-1185">Reference proteome</keyword>
<dbReference type="RefSeq" id="WP_336585047.1">
    <property type="nucleotide sequence ID" value="NZ_JBBAXC010000001.1"/>
</dbReference>
<proteinExistence type="predicted"/>
<organism evidence="2 3">
    <name type="scientific">Bacillus spongiae</name>
    <dbReference type="NCBI Taxonomy" id="2683610"/>
    <lineage>
        <taxon>Bacteria</taxon>
        <taxon>Bacillati</taxon>
        <taxon>Bacillota</taxon>
        <taxon>Bacilli</taxon>
        <taxon>Bacillales</taxon>
        <taxon>Bacillaceae</taxon>
        <taxon>Bacillus</taxon>
    </lineage>
</organism>
<dbReference type="InterPro" id="IPR011050">
    <property type="entry name" value="Pectin_lyase_fold/virulence"/>
</dbReference>
<protein>
    <submittedName>
        <fullName evidence="2">Right-handed parallel beta-helix repeat-containing protein</fullName>
    </submittedName>
</protein>
<accession>A0ABU8H8I9</accession>
<dbReference type="SUPFAM" id="SSF51126">
    <property type="entry name" value="Pectin lyase-like"/>
    <property type="match status" value="1"/>
</dbReference>
<feature type="region of interest" description="Disordered" evidence="1">
    <location>
        <begin position="278"/>
        <end position="300"/>
    </location>
</feature>
<dbReference type="InterPro" id="IPR006626">
    <property type="entry name" value="PbH1"/>
</dbReference>
<name>A0ABU8H8I9_9BACI</name>
<dbReference type="EMBL" id="JBBAXC010000001">
    <property type="protein sequence ID" value="MEI5905631.1"/>
    <property type="molecule type" value="Genomic_DNA"/>
</dbReference>
<gene>
    <name evidence="2" type="ORF">WAK64_00945</name>
</gene>
<reference evidence="2 3" key="1">
    <citation type="journal article" date="2018" name="J. Microbiol.">
        <title>Bacillus spongiae sp. nov., isolated from sponge of Jeju Island.</title>
        <authorList>
            <person name="Lee G.E."/>
            <person name="Im W.T."/>
            <person name="Park J.S."/>
        </authorList>
    </citation>
    <scope>NUCLEOTIDE SEQUENCE [LARGE SCALE GENOMIC DNA]</scope>
    <source>
        <strain evidence="2 3">135PIL107-10</strain>
    </source>
</reference>
<dbReference type="Proteomes" id="UP001312865">
    <property type="component" value="Unassembled WGS sequence"/>
</dbReference>
<dbReference type="InterPro" id="IPR012334">
    <property type="entry name" value="Pectin_lyas_fold"/>
</dbReference>
<dbReference type="Gene3D" id="2.160.20.10">
    <property type="entry name" value="Single-stranded right-handed beta-helix, Pectin lyase-like"/>
    <property type="match status" value="1"/>
</dbReference>
<sequence length="300" mass="31742">MVLRIVPTDFLMVQDAIDVSIPGDSIQILAGKFDGFRVDVENLKIFGCGIGRTIIAGAPAQGTSDGVFVSAERTTLQGFTVQGFIGNGIFISSSSSVLKEVEVKFNTLMGILGVGNSNLIINCIASNNTSVNGSGIEIFAFTSSYVINCISTQNLGDGYFLRFGKLINSSANENNNGISVDTRSTILANETLKNNGSGITIASDLNNIIDNKVCNNEESGIELTVFSDENAIDSNIARNNGTDITDAGILVDPGSADNTIRFNKARNNVEFDIEAIPPADTDNTFDGNKCENSDPPGLCT</sequence>
<dbReference type="SMART" id="SM00710">
    <property type="entry name" value="PbH1"/>
    <property type="match status" value="5"/>
</dbReference>